<dbReference type="GO" id="GO:0016758">
    <property type="term" value="F:hexosyltransferase activity"/>
    <property type="evidence" value="ECO:0007669"/>
    <property type="project" value="TreeGrafter"/>
</dbReference>
<name>A0A2W5ATH2_9SPHN</name>
<dbReference type="CDD" id="cd03794">
    <property type="entry name" value="GT4_WbuB-like"/>
    <property type="match status" value="1"/>
</dbReference>
<dbReference type="AlphaFoldDB" id="A0A2W5ATH2"/>
<keyword evidence="2" id="KW-0808">Transferase</keyword>
<dbReference type="Gene3D" id="3.40.50.2000">
    <property type="entry name" value="Glycogen Phosphorylase B"/>
    <property type="match status" value="2"/>
</dbReference>
<feature type="domain" description="Glycosyltransferase subfamily 4-like N-terminal" evidence="1">
    <location>
        <begin position="16"/>
        <end position="187"/>
    </location>
</feature>
<accession>A0A2W5ATH2</accession>
<evidence type="ECO:0000259" key="1">
    <source>
        <dbReference type="Pfam" id="PF13579"/>
    </source>
</evidence>
<dbReference type="InterPro" id="IPR024004">
    <property type="entry name" value="PEP-CTERM/XrtA_GlycosylTrfase"/>
</dbReference>
<comment type="caution">
    <text evidence="2">The sequence shown here is derived from an EMBL/GenBank/DDBJ whole genome shotgun (WGS) entry which is preliminary data.</text>
</comment>
<dbReference type="InterPro" id="IPR028098">
    <property type="entry name" value="Glyco_trans_4-like_N"/>
</dbReference>
<dbReference type="NCBIfam" id="TIGR04063">
    <property type="entry name" value="stp3"/>
    <property type="match status" value="1"/>
</dbReference>
<gene>
    <name evidence="2" type="ORF">DI640_08835</name>
</gene>
<dbReference type="Pfam" id="PF13692">
    <property type="entry name" value="Glyco_trans_1_4"/>
    <property type="match status" value="1"/>
</dbReference>
<protein>
    <submittedName>
        <fullName evidence="2">Glycosyltransferase, exosortase A system-associated</fullName>
    </submittedName>
</protein>
<evidence type="ECO:0000313" key="2">
    <source>
        <dbReference type="EMBL" id="PZO73791.1"/>
    </source>
</evidence>
<sequence length="403" mass="43657">MRILHILDHGLPLQSGYTFRTRAILKAQEGLGWTVAAVTGPRHGVAPASVESVDGLTFYRTAAGLKPGPVGEVVGIAAFAKRIEAAVDAFKPDILHAHSPVIDALAALIVARKRKLPLVYEIRAFWEDAAVGNGTGTATSLRYRATRTLETWAVRRADAVAVICEGLRGDLVERGIAADKIIVSPNGVDLDLFGNAPPRDDALGAELGLDGADVVGFIGSFYDYEGLDDLIAAMPALVALRPKARLLMVGGGPMEAALRAQAEASPVADAIRFVGRVPHQEVERYYGLVDILAYPRKRMRLTDLVTPLKPLEAMAQGRLVAASDVGGHRELIRDGETGTLFPPDDPPAIATALAAMFADRSGWDERRARGRAFVREERNWSSNIRRYDPVYRRLMMAAARENR</sequence>
<proteinExistence type="predicted"/>
<organism evidence="2 3">
    <name type="scientific">Sphingomonas taxi</name>
    <dbReference type="NCBI Taxonomy" id="1549858"/>
    <lineage>
        <taxon>Bacteria</taxon>
        <taxon>Pseudomonadati</taxon>
        <taxon>Pseudomonadota</taxon>
        <taxon>Alphaproteobacteria</taxon>
        <taxon>Sphingomonadales</taxon>
        <taxon>Sphingomonadaceae</taxon>
        <taxon>Sphingomonas</taxon>
    </lineage>
</organism>
<dbReference type="Proteomes" id="UP000249555">
    <property type="component" value="Unassembled WGS sequence"/>
</dbReference>
<dbReference type="InterPro" id="IPR050194">
    <property type="entry name" value="Glycosyltransferase_grp1"/>
</dbReference>
<evidence type="ECO:0000313" key="3">
    <source>
        <dbReference type="Proteomes" id="UP000249555"/>
    </source>
</evidence>
<dbReference type="SUPFAM" id="SSF53756">
    <property type="entry name" value="UDP-Glycosyltransferase/glycogen phosphorylase"/>
    <property type="match status" value="1"/>
</dbReference>
<dbReference type="Pfam" id="PF13579">
    <property type="entry name" value="Glyco_trans_4_4"/>
    <property type="match status" value="1"/>
</dbReference>
<dbReference type="PANTHER" id="PTHR45947">
    <property type="entry name" value="SULFOQUINOVOSYL TRANSFERASE SQD2"/>
    <property type="match status" value="1"/>
</dbReference>
<dbReference type="EMBL" id="QFMX01000007">
    <property type="protein sequence ID" value="PZO73791.1"/>
    <property type="molecule type" value="Genomic_DNA"/>
</dbReference>
<dbReference type="PANTHER" id="PTHR45947:SF3">
    <property type="entry name" value="SULFOQUINOVOSYL TRANSFERASE SQD2"/>
    <property type="match status" value="1"/>
</dbReference>
<reference evidence="2 3" key="1">
    <citation type="submission" date="2017-08" db="EMBL/GenBank/DDBJ databases">
        <title>Infants hospitalized years apart are colonized by the same room-sourced microbial strains.</title>
        <authorList>
            <person name="Brooks B."/>
            <person name="Olm M.R."/>
            <person name="Firek B.A."/>
            <person name="Baker R."/>
            <person name="Thomas B.C."/>
            <person name="Morowitz M.J."/>
            <person name="Banfield J.F."/>
        </authorList>
    </citation>
    <scope>NUCLEOTIDE SEQUENCE [LARGE SCALE GENOMIC DNA]</scope>
    <source>
        <strain evidence="2">S2_018_000_R3_119</strain>
    </source>
</reference>